<dbReference type="CDD" id="cd11304">
    <property type="entry name" value="Cadherin_repeat"/>
    <property type="match status" value="1"/>
</dbReference>
<dbReference type="KEGG" id="moc:BB934_18565"/>
<dbReference type="SUPFAM" id="SSF51120">
    <property type="entry name" value="beta-Roll"/>
    <property type="match status" value="1"/>
</dbReference>
<dbReference type="InterPro" id="IPR011049">
    <property type="entry name" value="Serralysin-like_metalloprot_C"/>
</dbReference>
<keyword evidence="4" id="KW-0800">Toxin</keyword>
<dbReference type="GO" id="GO:0005576">
    <property type="term" value="C:extracellular region"/>
    <property type="evidence" value="ECO:0007669"/>
    <property type="project" value="UniProtKB-SubCell"/>
</dbReference>
<dbReference type="SUPFAM" id="SSF49313">
    <property type="entry name" value="Cadherin-like"/>
    <property type="match status" value="1"/>
</dbReference>
<dbReference type="GO" id="GO:0090729">
    <property type="term" value="F:toxin activity"/>
    <property type="evidence" value="ECO:0007669"/>
    <property type="project" value="UniProtKB-KW"/>
</dbReference>
<dbReference type="InterPro" id="IPR050557">
    <property type="entry name" value="RTX_toxin/Mannuronan_C5-epim"/>
</dbReference>
<dbReference type="PRINTS" id="PR01488">
    <property type="entry name" value="RTXTOXINA"/>
</dbReference>
<keyword evidence="7" id="KW-0472">Membrane</keyword>
<dbReference type="Gene3D" id="2.150.10.10">
    <property type="entry name" value="Serralysin-like metalloprotease, C-terminal"/>
    <property type="match status" value="1"/>
</dbReference>
<dbReference type="EMBL" id="CP016616">
    <property type="protein sequence ID" value="ANY79983.1"/>
    <property type="molecule type" value="Genomic_DNA"/>
</dbReference>
<evidence type="ECO:0000256" key="7">
    <source>
        <dbReference type="ARBA" id="ARBA00023136"/>
    </source>
</evidence>
<dbReference type="Pfam" id="PF00353">
    <property type="entry name" value="HemolysinCabind"/>
    <property type="match status" value="1"/>
</dbReference>
<evidence type="ECO:0000256" key="2">
    <source>
        <dbReference type="ARBA" id="ARBA00004613"/>
    </source>
</evidence>
<keyword evidence="6" id="KW-0843">Virulence</keyword>
<dbReference type="PROSITE" id="PS00330">
    <property type="entry name" value="HEMOLYSIN_CALCIUM"/>
    <property type="match status" value="2"/>
</dbReference>
<gene>
    <name evidence="9" type="ORF">BB934_18565</name>
</gene>
<evidence type="ECO:0000313" key="9">
    <source>
        <dbReference type="EMBL" id="ANY79983.1"/>
    </source>
</evidence>
<dbReference type="PANTHER" id="PTHR38340">
    <property type="entry name" value="S-LAYER PROTEIN"/>
    <property type="match status" value="1"/>
</dbReference>
<dbReference type="InterPro" id="IPR003995">
    <property type="entry name" value="RTX_toxin_determinant-A"/>
</dbReference>
<dbReference type="InterPro" id="IPR015919">
    <property type="entry name" value="Cadherin-like_sf"/>
</dbReference>
<organism evidence="9">
    <name type="scientific">Microvirga ossetica</name>
    <dbReference type="NCBI Taxonomy" id="1882682"/>
    <lineage>
        <taxon>Bacteria</taxon>
        <taxon>Pseudomonadati</taxon>
        <taxon>Pseudomonadota</taxon>
        <taxon>Alphaproteobacteria</taxon>
        <taxon>Hyphomicrobiales</taxon>
        <taxon>Methylobacteriaceae</taxon>
        <taxon>Microvirga</taxon>
    </lineage>
</organism>
<evidence type="ECO:0000256" key="3">
    <source>
        <dbReference type="ARBA" id="ARBA00022525"/>
    </source>
</evidence>
<accession>A0A1B2EJ02</accession>
<dbReference type="Gene3D" id="2.60.40.60">
    <property type="entry name" value="Cadherins"/>
    <property type="match status" value="1"/>
</dbReference>
<keyword evidence="3" id="KW-0964">Secreted</keyword>
<sequence length="737" mass="78951">MVATWMIVDNGDEGVAPGVFQQRFDRLGNRIGAEVQVNTTAAASFDSTVRTIALPGGRWATSWVTHDGVSKPLGAYVQIFDAQGKVGSEIQLDAEQGEILNWQVWTFPQADGGFVAIWGGESSEGREDVYMQRFDRTGATVGDPQAVGGSGTAGLYDLSVVETDDGFTAIWNTKINDTGEDPDVLLRRFDKNFEPLGEAATRVNEAVEGRAESFSSGGHAQLSDGRFVIVYGNPGGYFQQLFDADGTKIREITVPEGPSQGGEYYPPLVYALEDGKWMVAWSGITPGNVTDAYYQVYNADGTSDGEPVRVSASTSNSQSLTAQTVRLRDGGLVLFWGGTGTQEGQEDPDGLFFQRFDAQGRKVGGETRINTSTNGEIFNLQAAALPSGHFVLTWNGAGTQPGQQDDAGVFQQVFDADFRRVGGETRVATSVDGYQSVPQINVLPDGSWAVIWSGRGTQKDQEDSWGLFFQRFGFNAAPTSIALAGASIREDAKGGDAVGVLSGTDPDGDSLAFTLLSHQNLFEIAGTTLRLKPGATLDHETAPSLTLRIEADDGYGESHVRDLTVTVTNTLETTPFVRTGTPGDDALFGELGNDTLQGGSGNDTLDGDAGNDLLYGGAGKDLLKGGVGRDIFVFNKAPNKKTNLDRIADFSVKDDTIWLDNAVFKKLGKGSLTKKGKLDKEFFVIDTKAREKDDYLIYNKKTGVLSYDADGSGSKKAVEIAALTKNLKLTSADFLIV</sequence>
<comment type="subcellular location">
    <subcellularLocation>
        <location evidence="1">Membrane</location>
    </subcellularLocation>
    <subcellularLocation>
        <location evidence="2">Secreted</location>
    </subcellularLocation>
</comment>
<evidence type="ECO:0000256" key="1">
    <source>
        <dbReference type="ARBA" id="ARBA00004370"/>
    </source>
</evidence>
<dbReference type="PRINTS" id="PR00313">
    <property type="entry name" value="CABNDNGRPT"/>
</dbReference>
<dbReference type="GO" id="GO:0005509">
    <property type="term" value="F:calcium ion binding"/>
    <property type="evidence" value="ECO:0007669"/>
    <property type="project" value="InterPro"/>
</dbReference>
<dbReference type="PANTHER" id="PTHR38340:SF1">
    <property type="entry name" value="S-LAYER PROTEIN"/>
    <property type="match status" value="1"/>
</dbReference>
<dbReference type="AlphaFoldDB" id="A0A1B2EJ02"/>
<dbReference type="PROSITE" id="PS50268">
    <property type="entry name" value="CADHERIN_2"/>
    <property type="match status" value="1"/>
</dbReference>
<dbReference type="InterPro" id="IPR002126">
    <property type="entry name" value="Cadherin-like_dom"/>
</dbReference>
<reference evidence="9" key="1">
    <citation type="submission" date="2016-07" db="EMBL/GenBank/DDBJ databases">
        <title>Microvirga ossetica sp. nov. a new species of rhizobia isolated from root nodules of the legume species Vicia alpestris Steven originated from North Ossetia region in the Caucasus.</title>
        <authorList>
            <person name="Safronova V.I."/>
            <person name="Kuznetsova I.G."/>
            <person name="Sazanova A.L."/>
            <person name="Belimov A."/>
            <person name="Andronov E."/>
            <person name="Osledkin Y.S."/>
            <person name="Onishchuk O.P."/>
            <person name="Kurchak O.N."/>
            <person name="Shaposhnikov A.I."/>
            <person name="Willems A."/>
            <person name="Tikhonovich I.A."/>
        </authorList>
    </citation>
    <scope>NUCLEOTIDE SEQUENCE [LARGE SCALE GENOMIC DNA]</scope>
    <source>
        <strain evidence="9">V5/3M</strain>
    </source>
</reference>
<dbReference type="InterPro" id="IPR001343">
    <property type="entry name" value="Hemolysn_Ca-bd"/>
</dbReference>
<evidence type="ECO:0000256" key="4">
    <source>
        <dbReference type="ARBA" id="ARBA00022656"/>
    </source>
</evidence>
<proteinExistence type="predicted"/>
<evidence type="ECO:0000256" key="6">
    <source>
        <dbReference type="ARBA" id="ARBA00023026"/>
    </source>
</evidence>
<dbReference type="GO" id="GO:0016020">
    <property type="term" value="C:membrane"/>
    <property type="evidence" value="ECO:0007669"/>
    <property type="project" value="UniProtKB-SubCell"/>
</dbReference>
<evidence type="ECO:0000256" key="5">
    <source>
        <dbReference type="ARBA" id="ARBA00022737"/>
    </source>
</evidence>
<evidence type="ECO:0000259" key="8">
    <source>
        <dbReference type="PROSITE" id="PS50268"/>
    </source>
</evidence>
<feature type="domain" description="Cadherin" evidence="8">
    <location>
        <begin position="486"/>
        <end position="577"/>
    </location>
</feature>
<dbReference type="InterPro" id="IPR018511">
    <property type="entry name" value="Hemolysin-typ_Ca-bd_CS"/>
</dbReference>
<protein>
    <recommendedName>
        <fullName evidence="8">Cadherin domain-containing protein</fullName>
    </recommendedName>
</protein>
<name>A0A1B2EJ02_9HYPH</name>
<keyword evidence="5" id="KW-0677">Repeat</keyword>
<dbReference type="GO" id="GO:0007156">
    <property type="term" value="P:homophilic cell adhesion via plasma membrane adhesion molecules"/>
    <property type="evidence" value="ECO:0007669"/>
    <property type="project" value="InterPro"/>
</dbReference>